<dbReference type="PROSITE" id="PS51193">
    <property type="entry name" value="HELICASE_ATP_BIND_2"/>
    <property type="match status" value="1"/>
</dbReference>
<comment type="catalytic activity">
    <reaction evidence="6">
        <text>ATP + H2O = ADP + phosphate + H(+)</text>
        <dbReference type="Rhea" id="RHEA:13065"/>
        <dbReference type="ChEBI" id="CHEBI:15377"/>
        <dbReference type="ChEBI" id="CHEBI:15378"/>
        <dbReference type="ChEBI" id="CHEBI:30616"/>
        <dbReference type="ChEBI" id="CHEBI:43474"/>
        <dbReference type="ChEBI" id="CHEBI:456216"/>
        <dbReference type="EC" id="5.6.2.3"/>
    </reaction>
</comment>
<evidence type="ECO:0000313" key="9">
    <source>
        <dbReference type="Proteomes" id="UP000219020"/>
    </source>
</evidence>
<dbReference type="InterPro" id="IPR027417">
    <property type="entry name" value="P-loop_NTPase"/>
</dbReference>
<comment type="cofactor">
    <cofactor evidence="6">
        <name>[4Fe-4S] cluster</name>
        <dbReference type="ChEBI" id="CHEBI:49883"/>
    </cofactor>
    <text evidence="6">Binds 1 [4Fe-4S] cluster.</text>
</comment>
<dbReference type="Gene3D" id="3.40.50.300">
    <property type="entry name" value="P-loop containing nucleotide triphosphate hydrolases"/>
    <property type="match status" value="2"/>
</dbReference>
<evidence type="ECO:0000256" key="4">
    <source>
        <dbReference type="ARBA" id="ARBA00022840"/>
    </source>
</evidence>
<dbReference type="Proteomes" id="UP000219020">
    <property type="component" value="Unassembled WGS sequence"/>
</dbReference>
<gene>
    <name evidence="6" type="primary">dinG</name>
    <name evidence="8" type="ORF">BTN49_2134</name>
</gene>
<comment type="caution">
    <text evidence="8">The sequence shown here is derived from an EMBL/GenBank/DDBJ whole genome shotgun (WGS) entry which is preliminary data.</text>
</comment>
<proteinExistence type="inferred from homology"/>
<dbReference type="GO" id="GO:0043139">
    <property type="term" value="F:5'-3' DNA helicase activity"/>
    <property type="evidence" value="ECO:0007669"/>
    <property type="project" value="UniProtKB-UniRule"/>
</dbReference>
<dbReference type="GO" id="GO:0003677">
    <property type="term" value="F:DNA binding"/>
    <property type="evidence" value="ECO:0007669"/>
    <property type="project" value="UniProtKB-UniRule"/>
</dbReference>
<keyword evidence="9" id="KW-1185">Reference proteome</keyword>
<sequence length="695" mass="78401">MPSMLSLSVKKDIRNCYENLRGQLQNFISRKAQNYLVAELAKTFAGEYNAKRRILVAEAGTGIGKSMAYLLGTIPYALSNNKKVVISTATVALQEQLIDKDLPLFRSIVTKEFSFVLAKGRQRYCCSQKLAIFSQGENHGQQTLFGYRPKKIELDLMSSLNSAYSKGKWNGDRDTWPRPIPDLIWQSIVADKHTCHFGLSSHRDCPFVKARKNFDNADVVVANHSFLMADLELGGGVILPEPEQTLYIIDEAHHLPIVARDFSAASANLVGTTDCLEKLNLSALKFANAADIKCSSHFLDSLQSGIRALIPNLRTVRDMLSTMPLNKDGIFRFQDGKLPESLFLESKKIQKITKKVNYALAKLHDLVLGRVKIGELSTKMINPLLAEFSFFLQRLESFGKVWTLMIQPDFGKEAPLARWIRKCSEIDTDFVINVSPLEIGRRLDKQLWSRAAGVALMSATLRALNQFGYFCQQVGLDENDGTRFLVLPSPFNYQENAMLVVPNVSCEPQEEGFTDMLPEVLLYYLEGQTASLVLFSSYWQMKHVAEKLRGQIKKNGWNLHVQGEASRTVTLNAHRRCCKEERVSILFGTGSFSEGIDLPSKQLTNLIITKIPFAVPTSPIEEAYAEYIERRGGNPFMQITVPEASRRLIQSAGRLLRKEHDSGRVILLDRRIVNRHYGKELLDSLPPFKRIIEYP</sequence>
<keyword evidence="3 6" id="KW-0378">Hydrolase</keyword>
<organism evidence="8 9">
    <name type="scientific">Candidatus Enterovibrio escicola</name>
    <dbReference type="NCBI Taxonomy" id="1927127"/>
    <lineage>
        <taxon>Bacteria</taxon>
        <taxon>Pseudomonadati</taxon>
        <taxon>Pseudomonadota</taxon>
        <taxon>Gammaproteobacteria</taxon>
        <taxon>Vibrionales</taxon>
        <taxon>Vibrionaceae</taxon>
        <taxon>Enterovibrio</taxon>
    </lineage>
</organism>
<dbReference type="GO" id="GO:0051539">
    <property type="term" value="F:4 iron, 4 sulfur cluster binding"/>
    <property type="evidence" value="ECO:0007669"/>
    <property type="project" value="UniProtKB-UniRule"/>
</dbReference>
<dbReference type="SUPFAM" id="SSF52540">
    <property type="entry name" value="P-loop containing nucleoside triphosphate hydrolases"/>
    <property type="match status" value="1"/>
</dbReference>
<keyword evidence="6" id="KW-0408">Iron</keyword>
<dbReference type="InterPro" id="IPR014013">
    <property type="entry name" value="Helic_SF1/SF2_ATP-bd_DinG/Rad3"/>
</dbReference>
<dbReference type="PANTHER" id="PTHR11472">
    <property type="entry name" value="DNA REPAIR DEAD HELICASE RAD3/XP-D SUBFAMILY MEMBER"/>
    <property type="match status" value="1"/>
</dbReference>
<evidence type="ECO:0000256" key="6">
    <source>
        <dbReference type="HAMAP-Rule" id="MF_02205"/>
    </source>
</evidence>
<dbReference type="InterPro" id="IPR039000">
    <property type="entry name" value="DinG_proteobact"/>
</dbReference>
<keyword evidence="6" id="KW-0479">Metal-binding</keyword>
<evidence type="ECO:0000256" key="1">
    <source>
        <dbReference type="ARBA" id="ARBA00022485"/>
    </source>
</evidence>
<dbReference type="GO" id="GO:0009432">
    <property type="term" value="P:SOS response"/>
    <property type="evidence" value="ECO:0007669"/>
    <property type="project" value="TreeGrafter"/>
</dbReference>
<comment type="caution">
    <text evidence="6">Lacks conserved residue(s) required for the propagation of feature annotation.</text>
</comment>
<dbReference type="InterPro" id="IPR006555">
    <property type="entry name" value="ATP-dep_Helicase_C"/>
</dbReference>
<feature type="binding site" evidence="6">
    <location>
        <position position="205"/>
    </location>
    <ligand>
        <name>[4Fe-4S] cluster</name>
        <dbReference type="ChEBI" id="CHEBI:49883"/>
    </ligand>
</feature>
<evidence type="ECO:0000256" key="3">
    <source>
        <dbReference type="ARBA" id="ARBA00022801"/>
    </source>
</evidence>
<evidence type="ECO:0000313" key="8">
    <source>
        <dbReference type="EMBL" id="PCS22241.1"/>
    </source>
</evidence>
<dbReference type="PANTHER" id="PTHR11472:SF59">
    <property type="entry name" value="ATP-DEPENDENT DNA HELICASE DING"/>
    <property type="match status" value="1"/>
</dbReference>
<dbReference type="AlphaFoldDB" id="A0A2A5T282"/>
<dbReference type="HAMAP" id="MF_02205">
    <property type="entry name" value="DinG_proteobact"/>
    <property type="match status" value="1"/>
</dbReference>
<dbReference type="GO" id="GO:0046872">
    <property type="term" value="F:metal ion binding"/>
    <property type="evidence" value="ECO:0007669"/>
    <property type="project" value="UniProtKB-KW"/>
</dbReference>
<comment type="similarity">
    <text evidence="6">Belongs to the helicase family. DinG subfamily. Type 1 sub-subfamily.</text>
</comment>
<dbReference type="Pfam" id="PF13307">
    <property type="entry name" value="Helicase_C_2"/>
    <property type="match status" value="1"/>
</dbReference>
<comment type="function">
    <text evidence="6">DNA-dependent ATPase and 5'-3' DNA helicase. Unwinds D-loops, R-loops, forked DNA and G-quadruplex DNA.</text>
</comment>
<keyword evidence="2 6" id="KW-0547">Nucleotide-binding</keyword>
<name>A0A2A5T282_9GAMM</name>
<evidence type="ECO:0000259" key="7">
    <source>
        <dbReference type="PROSITE" id="PS51193"/>
    </source>
</evidence>
<dbReference type="GO" id="GO:0033677">
    <property type="term" value="F:DNA/RNA helicase activity"/>
    <property type="evidence" value="ECO:0007669"/>
    <property type="project" value="TreeGrafter"/>
</dbReference>
<dbReference type="GO" id="GO:0016887">
    <property type="term" value="F:ATP hydrolysis activity"/>
    <property type="evidence" value="ECO:0007669"/>
    <property type="project" value="RHEA"/>
</dbReference>
<keyword evidence="4 6" id="KW-0067">ATP-binding</keyword>
<reference evidence="9" key="1">
    <citation type="submission" date="2017-04" db="EMBL/GenBank/DDBJ databases">
        <title>Genome evolution of the luminous symbionts of deep sea anglerfish.</title>
        <authorList>
            <person name="Hendry T.A."/>
        </authorList>
    </citation>
    <scope>NUCLEOTIDE SEQUENCE [LARGE SCALE GENOMIC DNA]</scope>
</reference>
<dbReference type="InterPro" id="IPR045028">
    <property type="entry name" value="DinG/Rad3-like"/>
</dbReference>
<keyword evidence="6" id="KW-0411">Iron-sulfur</keyword>
<keyword evidence="6 8" id="KW-0347">Helicase</keyword>
<dbReference type="GO" id="GO:0005524">
    <property type="term" value="F:ATP binding"/>
    <property type="evidence" value="ECO:0007669"/>
    <property type="project" value="UniProtKB-UniRule"/>
</dbReference>
<dbReference type="GO" id="GO:0006281">
    <property type="term" value="P:DNA repair"/>
    <property type="evidence" value="ECO:0007669"/>
    <property type="project" value="TreeGrafter"/>
</dbReference>
<protein>
    <recommendedName>
        <fullName evidence="6">ATP-dependent DNA helicase DinG</fullName>
        <ecNumber evidence="6">5.6.2.3</ecNumber>
    </recommendedName>
    <alternativeName>
        <fullName evidence="6">DNA 5'-3' helicase DinG</fullName>
    </alternativeName>
</protein>
<feature type="binding site" evidence="6">
    <location>
        <position position="126"/>
    </location>
    <ligand>
        <name>[4Fe-4S] cluster</name>
        <dbReference type="ChEBI" id="CHEBI:49883"/>
    </ligand>
</feature>
<dbReference type="NCBIfam" id="NF008729">
    <property type="entry name" value="PRK11747.1"/>
    <property type="match status" value="1"/>
</dbReference>
<evidence type="ECO:0000256" key="2">
    <source>
        <dbReference type="ARBA" id="ARBA00022741"/>
    </source>
</evidence>
<keyword evidence="1 6" id="KW-0004">4Fe-4S</keyword>
<dbReference type="SMART" id="SM00491">
    <property type="entry name" value="HELICc2"/>
    <property type="match status" value="1"/>
</dbReference>
<dbReference type="EC" id="5.6.2.3" evidence="6"/>
<feature type="binding site" evidence="6">
    <location>
        <position position="195"/>
    </location>
    <ligand>
        <name>[4Fe-4S] cluster</name>
        <dbReference type="ChEBI" id="CHEBI:49883"/>
    </ligand>
</feature>
<feature type="domain" description="Helicase ATP-binding" evidence="7">
    <location>
        <begin position="19"/>
        <end position="320"/>
    </location>
</feature>
<dbReference type="EMBL" id="NBYY01000023">
    <property type="protein sequence ID" value="PCS22241.1"/>
    <property type="molecule type" value="Genomic_DNA"/>
</dbReference>
<evidence type="ECO:0000256" key="5">
    <source>
        <dbReference type="ARBA" id="ARBA00023125"/>
    </source>
</evidence>
<keyword evidence="6" id="KW-0413">Isomerase</keyword>
<accession>A0A2A5T282</accession>
<keyword evidence="5 6" id="KW-0238">DNA-binding</keyword>